<dbReference type="Pfam" id="PF00701">
    <property type="entry name" value="DHDPS"/>
    <property type="match status" value="1"/>
</dbReference>
<evidence type="ECO:0000313" key="15">
    <source>
        <dbReference type="Proteomes" id="UP001477672"/>
    </source>
</evidence>
<dbReference type="Gene3D" id="3.20.20.70">
    <property type="entry name" value="Aldolase class I"/>
    <property type="match status" value="1"/>
</dbReference>
<feature type="site" description="Part of a proton relay during catalysis" evidence="12">
    <location>
        <position position="111"/>
    </location>
</feature>
<evidence type="ECO:0000256" key="2">
    <source>
        <dbReference type="ARBA" id="ARBA00005120"/>
    </source>
</evidence>
<evidence type="ECO:0000313" key="14">
    <source>
        <dbReference type="EMBL" id="MEQ2520748.1"/>
    </source>
</evidence>
<comment type="pathway">
    <text evidence="2 12">Amino-acid biosynthesis; L-lysine biosynthesis via DAP pathway; (S)-tetrahydrodipicolinate from L-aspartate: step 3/4.</text>
</comment>
<dbReference type="GO" id="GO:0008840">
    <property type="term" value="F:4-hydroxy-tetrahydrodipicolinate synthase activity"/>
    <property type="evidence" value="ECO:0007669"/>
    <property type="project" value="UniProtKB-EC"/>
</dbReference>
<name>A0ABV1GGD6_9FIRM</name>
<dbReference type="InterPro" id="IPR005263">
    <property type="entry name" value="DapA"/>
</dbReference>
<keyword evidence="8 12" id="KW-0457">Lysine biosynthesis</keyword>
<dbReference type="RefSeq" id="WP_349216293.1">
    <property type="nucleotide sequence ID" value="NZ_JBBMFA010000095.1"/>
</dbReference>
<evidence type="ECO:0000256" key="1">
    <source>
        <dbReference type="ARBA" id="ARBA00003294"/>
    </source>
</evidence>
<dbReference type="PANTHER" id="PTHR12128">
    <property type="entry name" value="DIHYDRODIPICOLINATE SYNTHASE"/>
    <property type="match status" value="1"/>
</dbReference>
<dbReference type="CDD" id="cd00950">
    <property type="entry name" value="DHDPS"/>
    <property type="match status" value="1"/>
</dbReference>
<evidence type="ECO:0000256" key="4">
    <source>
        <dbReference type="ARBA" id="ARBA00012086"/>
    </source>
</evidence>
<feature type="site" description="Part of a proton relay during catalysis" evidence="12">
    <location>
        <position position="48"/>
    </location>
</feature>
<comment type="caution">
    <text evidence="14">The sequence shown here is derived from an EMBL/GenBank/DDBJ whole genome shotgun (WGS) entry which is preliminary data.</text>
</comment>
<comment type="function">
    <text evidence="1 12">Catalyzes the condensation of (S)-aspartate-beta-semialdehyde [(S)-ASA] and pyruvate to 4-hydroxy-tetrahydrodipicolinate (HTPA).</text>
</comment>
<comment type="subcellular location">
    <subcellularLocation>
        <location evidence="12">Cytoplasm</location>
    </subcellularLocation>
</comment>
<dbReference type="NCBIfam" id="TIGR00674">
    <property type="entry name" value="dapA"/>
    <property type="match status" value="1"/>
</dbReference>
<evidence type="ECO:0000256" key="6">
    <source>
        <dbReference type="ARBA" id="ARBA00022605"/>
    </source>
</evidence>
<dbReference type="HAMAP" id="MF_00418">
    <property type="entry name" value="DapA"/>
    <property type="match status" value="1"/>
</dbReference>
<comment type="similarity">
    <text evidence="3 12 13">Belongs to the DapA family.</text>
</comment>
<keyword evidence="9 12" id="KW-0456">Lyase</keyword>
<evidence type="ECO:0000256" key="7">
    <source>
        <dbReference type="ARBA" id="ARBA00022915"/>
    </source>
</evidence>
<evidence type="ECO:0000256" key="8">
    <source>
        <dbReference type="ARBA" id="ARBA00023154"/>
    </source>
</evidence>
<dbReference type="SMART" id="SM01130">
    <property type="entry name" value="DHDPS"/>
    <property type="match status" value="1"/>
</dbReference>
<keyword evidence="7 12" id="KW-0220">Diaminopimelate biosynthesis</keyword>
<dbReference type="SUPFAM" id="SSF51569">
    <property type="entry name" value="Aldolase"/>
    <property type="match status" value="1"/>
</dbReference>
<protein>
    <recommendedName>
        <fullName evidence="4 12">4-hydroxy-tetrahydrodipicolinate synthase</fullName>
        <shortName evidence="12">HTPA synthase</shortName>
        <ecNumber evidence="4 12">4.3.3.7</ecNumber>
    </recommendedName>
</protein>
<dbReference type="InterPro" id="IPR002220">
    <property type="entry name" value="DapA-like"/>
</dbReference>
<dbReference type="EC" id="4.3.3.7" evidence="4 12"/>
<evidence type="ECO:0000256" key="9">
    <source>
        <dbReference type="ARBA" id="ARBA00023239"/>
    </source>
</evidence>
<evidence type="ECO:0000256" key="3">
    <source>
        <dbReference type="ARBA" id="ARBA00007592"/>
    </source>
</evidence>
<evidence type="ECO:0000256" key="13">
    <source>
        <dbReference type="PIRNR" id="PIRNR001365"/>
    </source>
</evidence>
<feature type="active site" description="Schiff-base intermediate with substrate" evidence="12">
    <location>
        <position position="165"/>
    </location>
</feature>
<accession>A0ABV1GGD6</accession>
<keyword evidence="10 12" id="KW-0704">Schiff base</keyword>
<dbReference type="PROSITE" id="PS00665">
    <property type="entry name" value="DHDPS_1"/>
    <property type="match status" value="1"/>
</dbReference>
<comment type="subunit">
    <text evidence="12">Homotetramer; dimer of dimers.</text>
</comment>
<evidence type="ECO:0000256" key="5">
    <source>
        <dbReference type="ARBA" id="ARBA00022490"/>
    </source>
</evidence>
<keyword evidence="6 12" id="KW-0028">Amino-acid biosynthesis</keyword>
<evidence type="ECO:0000256" key="10">
    <source>
        <dbReference type="ARBA" id="ARBA00023270"/>
    </source>
</evidence>
<keyword evidence="5 12" id="KW-0963">Cytoplasm</keyword>
<comment type="caution">
    <text evidence="12">Was originally thought to be a dihydrodipicolinate synthase (DHDPS), catalyzing the condensation of (S)-aspartate-beta-semialdehyde [(S)-ASA] and pyruvate to dihydrodipicolinate (DHDP). However, it was shown in E.coli that the product of the enzymatic reaction is not dihydrodipicolinate but in fact (4S)-4-hydroxy-2,3,4,5-tetrahydro-(2S)-dipicolinic acid (HTPA), and that the consecutive dehydration reaction leading to DHDP is not spontaneous but catalyzed by DapB.</text>
</comment>
<keyword evidence="15" id="KW-1185">Reference proteome</keyword>
<gene>
    <name evidence="12 14" type="primary">dapA</name>
    <name evidence="14" type="ORF">WMO24_09945</name>
</gene>
<dbReference type="EMBL" id="JBBMFA010000095">
    <property type="protein sequence ID" value="MEQ2520748.1"/>
    <property type="molecule type" value="Genomic_DNA"/>
</dbReference>
<reference evidence="14 15" key="1">
    <citation type="submission" date="2024-03" db="EMBL/GenBank/DDBJ databases">
        <title>Human intestinal bacterial collection.</title>
        <authorList>
            <person name="Pauvert C."/>
            <person name="Hitch T.C.A."/>
            <person name="Clavel T."/>
        </authorList>
    </citation>
    <scope>NUCLEOTIDE SEQUENCE [LARGE SCALE GENOMIC DNA]</scope>
    <source>
        <strain evidence="14 15">CLA-JM-H11</strain>
    </source>
</reference>
<dbReference type="PRINTS" id="PR00146">
    <property type="entry name" value="DHPICSNTHASE"/>
</dbReference>
<dbReference type="PANTHER" id="PTHR12128:SF66">
    <property type="entry name" value="4-HYDROXY-2-OXOGLUTARATE ALDOLASE, MITOCHONDRIAL"/>
    <property type="match status" value="1"/>
</dbReference>
<comment type="catalytic activity">
    <reaction evidence="11 12">
        <text>L-aspartate 4-semialdehyde + pyruvate = (2S,4S)-4-hydroxy-2,3,4,5-tetrahydrodipicolinate + H2O + H(+)</text>
        <dbReference type="Rhea" id="RHEA:34171"/>
        <dbReference type="ChEBI" id="CHEBI:15361"/>
        <dbReference type="ChEBI" id="CHEBI:15377"/>
        <dbReference type="ChEBI" id="CHEBI:15378"/>
        <dbReference type="ChEBI" id="CHEBI:67139"/>
        <dbReference type="ChEBI" id="CHEBI:537519"/>
        <dbReference type="EC" id="4.3.3.7"/>
    </reaction>
</comment>
<feature type="active site" description="Proton donor/acceptor" evidence="12">
    <location>
        <position position="137"/>
    </location>
</feature>
<feature type="binding site" evidence="12">
    <location>
        <position position="207"/>
    </location>
    <ligand>
        <name>pyruvate</name>
        <dbReference type="ChEBI" id="CHEBI:15361"/>
    </ligand>
</feature>
<evidence type="ECO:0000256" key="11">
    <source>
        <dbReference type="ARBA" id="ARBA00047836"/>
    </source>
</evidence>
<dbReference type="InterPro" id="IPR013785">
    <property type="entry name" value="Aldolase_TIM"/>
</dbReference>
<dbReference type="PIRSF" id="PIRSF001365">
    <property type="entry name" value="DHDPS"/>
    <property type="match status" value="1"/>
</dbReference>
<proteinExistence type="inferred from homology"/>
<dbReference type="Proteomes" id="UP001477672">
    <property type="component" value="Unassembled WGS sequence"/>
</dbReference>
<evidence type="ECO:0000256" key="12">
    <source>
        <dbReference type="HAMAP-Rule" id="MF_00418"/>
    </source>
</evidence>
<dbReference type="InterPro" id="IPR020624">
    <property type="entry name" value="Schiff_base-form_aldolases_CS"/>
</dbReference>
<feature type="binding site" evidence="12">
    <location>
        <position position="49"/>
    </location>
    <ligand>
        <name>pyruvate</name>
        <dbReference type="ChEBI" id="CHEBI:15361"/>
    </ligand>
</feature>
<organism evidence="14 15">
    <name type="scientific">Ruthenibacterium intestinale</name>
    <dbReference type="NCBI Taxonomy" id="3133163"/>
    <lineage>
        <taxon>Bacteria</taxon>
        <taxon>Bacillati</taxon>
        <taxon>Bacillota</taxon>
        <taxon>Clostridia</taxon>
        <taxon>Eubacteriales</taxon>
        <taxon>Oscillospiraceae</taxon>
        <taxon>Ruthenibacterium</taxon>
    </lineage>
</organism>
<sequence>MKPVLFKGSGVALVTPMREDGSVNFPLLEKLVQYQIAHHTDAIIVCGTTGEAPTLDDEEHLAAIACVVQAAEKQVPVIAGTGSNNTKHAIELSREAEKLGVDGFLLVTPYYNKTNQRGLIEHFFTIADHVNLPCIVYNVPSRTGVTIQPETYLALSKHPGIAGAKEASGNFSAIAQTMMLCGDELPIYSGNDDQIVPLLSLGGAGVISVLANIVPEAVHEICQTYFEGECELSAQLQKQYLELAQALFCDVNPIPVKAALSLMGIHAGRCRLPLPAPNGKDLARIRDALLKAGLPVMQCC</sequence>